<name>A0ABY4E2U6_9NEIS</name>
<sequence>MSARDNIFAKLRAANAIPLAEPQTQEYYAEMTPHWDTPAQRLQHWAATMRKVKGEIIWCHQHNWAERFAEVVAEKGIHNIVMPMQTAHGQQAATVLQHKRPETHITAFDRKLEDWKDELFADIDAGFTDIKAGIAHTGTLLLWPTPEQPRTMSLVPPIHIALFDTTTLYDDFYNAMHGEHMPAGMPTNVVLISGPSKTSDIQLTLAFGAHGPRDLVVLAVLPDEIAISDVEASA</sequence>
<evidence type="ECO:0000313" key="3">
    <source>
        <dbReference type="Proteomes" id="UP000832011"/>
    </source>
</evidence>
<dbReference type="InterPro" id="IPR024185">
    <property type="entry name" value="FTHF_cligase-like_sf"/>
</dbReference>
<dbReference type="InterPro" id="IPR003741">
    <property type="entry name" value="LUD_dom"/>
</dbReference>
<keyword evidence="3" id="KW-1185">Reference proteome</keyword>
<proteinExistence type="predicted"/>
<evidence type="ECO:0000259" key="1">
    <source>
        <dbReference type="Pfam" id="PF02589"/>
    </source>
</evidence>
<dbReference type="Gene3D" id="3.40.50.10420">
    <property type="entry name" value="NagB/RpiA/CoA transferase-like"/>
    <property type="match status" value="1"/>
</dbReference>
<dbReference type="RefSeq" id="WP_058356238.1">
    <property type="nucleotide sequence ID" value="NZ_CABKVG010000008.1"/>
</dbReference>
<protein>
    <submittedName>
        <fullName evidence="2">Lactate utilization protein C</fullName>
    </submittedName>
</protein>
<evidence type="ECO:0000313" key="2">
    <source>
        <dbReference type="EMBL" id="UOO89852.1"/>
    </source>
</evidence>
<dbReference type="EMBL" id="CP091511">
    <property type="protein sequence ID" value="UOO89852.1"/>
    <property type="molecule type" value="Genomic_DNA"/>
</dbReference>
<gene>
    <name evidence="2" type="ORF">LVJ82_02370</name>
</gene>
<accession>A0ABY4E2U6</accession>
<dbReference type="PANTHER" id="PTHR43682">
    <property type="entry name" value="LACTATE UTILIZATION PROTEIN C"/>
    <property type="match status" value="1"/>
</dbReference>
<feature type="domain" description="LUD" evidence="1">
    <location>
        <begin position="43"/>
        <end position="220"/>
    </location>
</feature>
<dbReference type="Pfam" id="PF02589">
    <property type="entry name" value="LUD_dom"/>
    <property type="match status" value="1"/>
</dbReference>
<dbReference type="InterPro" id="IPR037171">
    <property type="entry name" value="NagB/RpiA_transferase-like"/>
</dbReference>
<reference evidence="2 3" key="1">
    <citation type="journal article" date="2022" name="Res Sq">
        <title>Evolution of multicellular longitudinally dividing oral cavity symbionts (Neisseriaceae).</title>
        <authorList>
            <person name="Nyongesa S."/>
            <person name="Weber P."/>
            <person name="Bernet E."/>
            <person name="Pullido F."/>
            <person name="Nieckarz M."/>
            <person name="Delaby M."/>
            <person name="Nieves C."/>
            <person name="Viehboeck T."/>
            <person name="Krause N."/>
            <person name="Rivera-Millot A."/>
            <person name="Nakamura A."/>
            <person name="Vischer N."/>
            <person name="VanNieuwenhze M."/>
            <person name="Brun Y."/>
            <person name="Cava F."/>
            <person name="Bulgheresi S."/>
            <person name="Veyrier F."/>
        </authorList>
    </citation>
    <scope>NUCLEOTIDE SEQUENCE [LARGE SCALE GENOMIC DNA]</scope>
    <source>
        <strain evidence="2 3">SN4</strain>
    </source>
</reference>
<dbReference type="PANTHER" id="PTHR43682:SF1">
    <property type="entry name" value="LACTATE UTILIZATION PROTEIN C"/>
    <property type="match status" value="1"/>
</dbReference>
<dbReference type="Proteomes" id="UP000832011">
    <property type="component" value="Chromosome"/>
</dbReference>
<organism evidence="2 3">
    <name type="scientific">Vitreoscilla massiliensis</name>
    <dbReference type="NCBI Taxonomy" id="1689272"/>
    <lineage>
        <taxon>Bacteria</taxon>
        <taxon>Pseudomonadati</taxon>
        <taxon>Pseudomonadota</taxon>
        <taxon>Betaproteobacteria</taxon>
        <taxon>Neisseriales</taxon>
        <taxon>Neisseriaceae</taxon>
        <taxon>Vitreoscilla</taxon>
    </lineage>
</organism>
<dbReference type="SUPFAM" id="SSF100950">
    <property type="entry name" value="NagB/RpiA/CoA transferase-like"/>
    <property type="match status" value="1"/>
</dbReference>